<evidence type="ECO:0000313" key="5">
    <source>
        <dbReference type="EMBL" id="GMT33115.1"/>
    </source>
</evidence>
<protein>
    <recommendedName>
        <fullName evidence="4">NR LBD domain-containing protein</fullName>
    </recommendedName>
</protein>
<dbReference type="PROSITE" id="PS51843">
    <property type="entry name" value="NR_LBD"/>
    <property type="match status" value="1"/>
</dbReference>
<evidence type="ECO:0000256" key="3">
    <source>
        <dbReference type="ARBA" id="ARBA00023170"/>
    </source>
</evidence>
<dbReference type="Pfam" id="PF00104">
    <property type="entry name" value="Hormone_recep"/>
    <property type="match status" value="1"/>
</dbReference>
<sequence>KLKSQYSLFEMPMFKKAKEEPPVAVVQPVSTGDNHVLITLKQCDDQVLSMLDMPPPPSLSSTPFSLMDAITHPTLISPRFPLASKSDGGLASCIDIGKNSRRIFCQLIDFINSLRPVADFDISEKAAISKNVAPAFVLYTIVQYSINQQAPAHCLSLPLGQTVSRDLSLLEVPQEDSKGNVMAEMRVAELKGAVMDQLTIYTRELNLSDLEQSAIRALIVLEANYSLPEHRNALLGAARASILEALHGYLSSSYSKQESTIRFGNMMLLIGKVQQHASQVISFLQFLKDNHMPVDPILDRFLLSHSF</sequence>
<reference evidence="5" key="1">
    <citation type="submission" date="2023-10" db="EMBL/GenBank/DDBJ databases">
        <title>Genome assembly of Pristionchus species.</title>
        <authorList>
            <person name="Yoshida K."/>
            <person name="Sommer R.J."/>
        </authorList>
    </citation>
    <scope>NUCLEOTIDE SEQUENCE</scope>
    <source>
        <strain evidence="5">RS5133</strain>
    </source>
</reference>
<accession>A0AAV5WR84</accession>
<dbReference type="SMART" id="SM00430">
    <property type="entry name" value="HOLI"/>
    <property type="match status" value="1"/>
</dbReference>
<keyword evidence="3" id="KW-0675">Receptor</keyword>
<dbReference type="PANTHER" id="PTHR47630:SF4">
    <property type="entry name" value="NUCLEAR HORMONE RECEPTOR FAMILY MEMBER NHR-62"/>
    <property type="match status" value="1"/>
</dbReference>
<feature type="domain" description="NR LBD" evidence="4">
    <location>
        <begin position="55"/>
        <end position="306"/>
    </location>
</feature>
<dbReference type="InterPro" id="IPR052499">
    <property type="entry name" value="C.elegans_NHRs"/>
</dbReference>
<keyword evidence="6" id="KW-1185">Reference proteome</keyword>
<dbReference type="SUPFAM" id="SSF48508">
    <property type="entry name" value="Nuclear receptor ligand-binding domain"/>
    <property type="match status" value="1"/>
</dbReference>
<evidence type="ECO:0000256" key="2">
    <source>
        <dbReference type="ARBA" id="ARBA00023163"/>
    </source>
</evidence>
<dbReference type="PANTHER" id="PTHR47630">
    <property type="entry name" value="NUCLEAR HORMONE RECEPTOR FAMILY-RELATED-RELATED"/>
    <property type="match status" value="1"/>
</dbReference>
<proteinExistence type="predicted"/>
<dbReference type="EMBL" id="BTSY01000006">
    <property type="protein sequence ID" value="GMT33115.1"/>
    <property type="molecule type" value="Genomic_DNA"/>
</dbReference>
<evidence type="ECO:0000256" key="1">
    <source>
        <dbReference type="ARBA" id="ARBA00023015"/>
    </source>
</evidence>
<evidence type="ECO:0000313" key="6">
    <source>
        <dbReference type="Proteomes" id="UP001432322"/>
    </source>
</evidence>
<comment type="caution">
    <text evidence="5">The sequence shown here is derived from an EMBL/GenBank/DDBJ whole genome shotgun (WGS) entry which is preliminary data.</text>
</comment>
<dbReference type="InterPro" id="IPR000536">
    <property type="entry name" value="Nucl_hrmn_rcpt_lig-bd"/>
</dbReference>
<evidence type="ECO:0000259" key="4">
    <source>
        <dbReference type="PROSITE" id="PS51843"/>
    </source>
</evidence>
<keyword evidence="1" id="KW-0805">Transcription regulation</keyword>
<dbReference type="Gene3D" id="1.10.565.10">
    <property type="entry name" value="Retinoid X Receptor"/>
    <property type="match status" value="1"/>
</dbReference>
<organism evidence="5 6">
    <name type="scientific">Pristionchus fissidentatus</name>
    <dbReference type="NCBI Taxonomy" id="1538716"/>
    <lineage>
        <taxon>Eukaryota</taxon>
        <taxon>Metazoa</taxon>
        <taxon>Ecdysozoa</taxon>
        <taxon>Nematoda</taxon>
        <taxon>Chromadorea</taxon>
        <taxon>Rhabditida</taxon>
        <taxon>Rhabditina</taxon>
        <taxon>Diplogasteromorpha</taxon>
        <taxon>Diplogasteroidea</taxon>
        <taxon>Neodiplogasteridae</taxon>
        <taxon>Pristionchus</taxon>
    </lineage>
</organism>
<feature type="non-terminal residue" evidence="5">
    <location>
        <position position="1"/>
    </location>
</feature>
<dbReference type="AlphaFoldDB" id="A0AAV5WR84"/>
<gene>
    <name evidence="5" type="ORF">PFISCL1PPCAC_24412</name>
</gene>
<dbReference type="Proteomes" id="UP001432322">
    <property type="component" value="Unassembled WGS sequence"/>
</dbReference>
<dbReference type="InterPro" id="IPR035500">
    <property type="entry name" value="NHR-like_dom_sf"/>
</dbReference>
<keyword evidence="2" id="KW-0804">Transcription</keyword>
<name>A0AAV5WR84_9BILA</name>